<organism evidence="1 2">
    <name type="scientific">Pristionchus pacificus</name>
    <name type="common">Parasitic nematode worm</name>
    <dbReference type="NCBI Taxonomy" id="54126"/>
    <lineage>
        <taxon>Eukaryota</taxon>
        <taxon>Metazoa</taxon>
        <taxon>Ecdysozoa</taxon>
        <taxon>Nematoda</taxon>
        <taxon>Chromadorea</taxon>
        <taxon>Rhabditida</taxon>
        <taxon>Rhabditina</taxon>
        <taxon>Diplogasteromorpha</taxon>
        <taxon>Diplogasteroidea</taxon>
        <taxon>Neodiplogasteridae</taxon>
        <taxon>Pristionchus</taxon>
    </lineage>
</organism>
<dbReference type="EnsemblMetazoa" id="PPA34168.1">
    <property type="protein sequence ID" value="PPA34168.1"/>
    <property type="gene ID" value="WBGene00272537"/>
</dbReference>
<keyword evidence="2" id="KW-1185">Reference proteome</keyword>
<name>A0A2A6C2A7_PRIPA</name>
<dbReference type="Proteomes" id="UP000005239">
    <property type="component" value="Unassembled WGS sequence"/>
</dbReference>
<reference evidence="2" key="1">
    <citation type="journal article" date="2008" name="Nat. Genet.">
        <title>The Pristionchus pacificus genome provides a unique perspective on nematode lifestyle and parasitism.</title>
        <authorList>
            <person name="Dieterich C."/>
            <person name="Clifton S.W."/>
            <person name="Schuster L.N."/>
            <person name="Chinwalla A."/>
            <person name="Delehaunty K."/>
            <person name="Dinkelacker I."/>
            <person name="Fulton L."/>
            <person name="Fulton R."/>
            <person name="Godfrey J."/>
            <person name="Minx P."/>
            <person name="Mitreva M."/>
            <person name="Roeseler W."/>
            <person name="Tian H."/>
            <person name="Witte H."/>
            <person name="Yang S.P."/>
            <person name="Wilson R.K."/>
            <person name="Sommer R.J."/>
        </authorList>
    </citation>
    <scope>NUCLEOTIDE SEQUENCE [LARGE SCALE GENOMIC DNA]</scope>
    <source>
        <strain evidence="2">PS312</strain>
    </source>
</reference>
<reference evidence="1" key="2">
    <citation type="submission" date="2022-06" db="UniProtKB">
        <authorList>
            <consortium name="EnsemblMetazoa"/>
        </authorList>
    </citation>
    <scope>IDENTIFICATION</scope>
    <source>
        <strain evidence="1">PS312</strain>
    </source>
</reference>
<accession>A0A8R1UMW1</accession>
<gene>
    <name evidence="1" type="primary">WBGene00272537</name>
</gene>
<protein>
    <submittedName>
        <fullName evidence="1">Uncharacterized protein</fullName>
    </submittedName>
</protein>
<proteinExistence type="predicted"/>
<accession>A0A2A6C2A7</accession>
<evidence type="ECO:0000313" key="2">
    <source>
        <dbReference type="Proteomes" id="UP000005239"/>
    </source>
</evidence>
<evidence type="ECO:0000313" key="1">
    <source>
        <dbReference type="EnsemblMetazoa" id="PPA34168.1"/>
    </source>
</evidence>
<dbReference type="AlphaFoldDB" id="A0A2A6C2A7"/>
<sequence length="174" mass="20037">MIILLIAIFVLFAEINAQLTRREQIACFASAQNVAQSEKDKELKKMMKKTLDTITDLAMDMMTELSDEQKEKVMKYYFTGQMRLIAGFIIFVLLIEESVQFRNKDKVLCFSEAQNAVKEEPDKQVKKVMTEALDTVAELAMDIMLELNEEQIARIANYYFSGSCGDMRSLFENE</sequence>